<evidence type="ECO:0000259" key="5">
    <source>
        <dbReference type="PROSITE" id="PS00624"/>
    </source>
</evidence>
<evidence type="ECO:0000256" key="2">
    <source>
        <dbReference type="PIRSR" id="PIRSR000137-2"/>
    </source>
</evidence>
<sequence>MNSSTFYDFVIIGGGTSGLVVANRLSEDPRYNVLVIEAGSDHTADPRVQIPALFDTLKNTELDWNFKSKPQPALGGRIINVNQGKALGGSSAINASVFVPPTKSLIDSWETLGNHGWNWDILQPYLSKAYTSPPPVDAQSSKSLGIDKWATLNDAAKGPIQTSFPASFTDPVRELWADTFAAENHLMPTDPFVNPSVGSFSCLSSIHPETKERSYSASAYYRPVQDRKNLHILTNAEVVKILFDKTKSGRPIRASGVQYKHEGTSSMVYSSKEVILAAGALQSPKVLELSGIGDANLLQKLSIDVVLDLPAVGENLQDHSVGSICFEATDALDTFDALMRQEPEATAQAMQDYTANQTGPMSHVGVTAYAYLPVRSREGRQAVQDKLHDNRPHLGEGVSCSRDSAYFTVTERALLDPSEPTAAYLTFTAQTAESAGWTKRSPPGPLPGRFLTIGAMLSQPLSRGTVHIQSNDHSVPPVIDPRYLSNPIDMEVLAQHMLEIDSIARTSSFSKLLKQPLRHGDPASHFTDVEEAKQYLRDRVISMWHVGCTCVMLPRTKGGVVDTDLKVYGVENLRVVDASALPIISTANLQATVALWSPG</sequence>
<dbReference type="Proteomes" id="UP000297716">
    <property type="component" value="Unassembled WGS sequence"/>
</dbReference>
<keyword evidence="3" id="KW-0285">Flavoprotein</keyword>
<evidence type="ECO:0000313" key="6">
    <source>
        <dbReference type="EMBL" id="TGJ84844.1"/>
    </source>
</evidence>
<gene>
    <name evidence="6" type="ORF">E0Z10_g3944</name>
</gene>
<dbReference type="InterPro" id="IPR012132">
    <property type="entry name" value="GMC_OxRdtase"/>
</dbReference>
<evidence type="ECO:0000313" key="7">
    <source>
        <dbReference type="Proteomes" id="UP000297716"/>
    </source>
</evidence>
<dbReference type="SUPFAM" id="SSF51905">
    <property type="entry name" value="FAD/NAD(P)-binding domain"/>
    <property type="match status" value="1"/>
</dbReference>
<dbReference type="Pfam" id="PF00732">
    <property type="entry name" value="GMC_oxred_N"/>
    <property type="match status" value="1"/>
</dbReference>
<organism evidence="6 7">
    <name type="scientific">Xylaria hypoxylon</name>
    <dbReference type="NCBI Taxonomy" id="37992"/>
    <lineage>
        <taxon>Eukaryota</taxon>
        <taxon>Fungi</taxon>
        <taxon>Dikarya</taxon>
        <taxon>Ascomycota</taxon>
        <taxon>Pezizomycotina</taxon>
        <taxon>Sordariomycetes</taxon>
        <taxon>Xylariomycetidae</taxon>
        <taxon>Xylariales</taxon>
        <taxon>Xylariaceae</taxon>
        <taxon>Xylaria</taxon>
    </lineage>
</organism>
<accession>A0A4Z0YLW6</accession>
<evidence type="ECO:0000256" key="1">
    <source>
        <dbReference type="ARBA" id="ARBA00010790"/>
    </source>
</evidence>
<keyword evidence="7" id="KW-1185">Reference proteome</keyword>
<dbReference type="SUPFAM" id="SSF54373">
    <property type="entry name" value="FAD-linked reductases, C-terminal domain"/>
    <property type="match status" value="1"/>
</dbReference>
<feature type="binding site" evidence="2">
    <location>
        <begin position="94"/>
        <end position="97"/>
    </location>
    <ligand>
        <name>FAD</name>
        <dbReference type="ChEBI" id="CHEBI:57692"/>
    </ligand>
</feature>
<proteinExistence type="inferred from homology"/>
<dbReference type="GO" id="GO:0016614">
    <property type="term" value="F:oxidoreductase activity, acting on CH-OH group of donors"/>
    <property type="evidence" value="ECO:0007669"/>
    <property type="project" value="InterPro"/>
</dbReference>
<dbReference type="PROSITE" id="PS00624">
    <property type="entry name" value="GMC_OXRED_2"/>
    <property type="match status" value="1"/>
</dbReference>
<name>A0A4Z0YLW6_9PEZI</name>
<dbReference type="AlphaFoldDB" id="A0A4Z0YLW6"/>
<dbReference type="Gene3D" id="3.30.560.10">
    <property type="entry name" value="Glucose Oxidase, domain 3"/>
    <property type="match status" value="1"/>
</dbReference>
<dbReference type="Gene3D" id="3.50.50.60">
    <property type="entry name" value="FAD/NAD(P)-binding domain"/>
    <property type="match status" value="1"/>
</dbReference>
<dbReference type="InterPro" id="IPR007867">
    <property type="entry name" value="GMC_OxRtase_C"/>
</dbReference>
<feature type="binding site" evidence="2">
    <location>
        <position position="238"/>
    </location>
    <ligand>
        <name>FAD</name>
        <dbReference type="ChEBI" id="CHEBI:57692"/>
    </ligand>
</feature>
<dbReference type="InterPro" id="IPR000172">
    <property type="entry name" value="GMC_OxRdtase_N"/>
</dbReference>
<evidence type="ECO:0000259" key="4">
    <source>
        <dbReference type="PROSITE" id="PS00623"/>
    </source>
</evidence>
<feature type="domain" description="Glucose-methanol-choline oxidoreductase N-terminal" evidence="5">
    <location>
        <begin position="279"/>
        <end position="293"/>
    </location>
</feature>
<dbReference type="EMBL" id="SKBN01000058">
    <property type="protein sequence ID" value="TGJ84844.1"/>
    <property type="molecule type" value="Genomic_DNA"/>
</dbReference>
<reference evidence="6 7" key="1">
    <citation type="submission" date="2019-03" db="EMBL/GenBank/DDBJ databases">
        <title>Draft genome sequence of Xylaria hypoxylon DSM 108379, a ubiquitous saprotrophic-parasitic fungi on hardwood.</title>
        <authorList>
            <person name="Buettner E."/>
            <person name="Leonhardt S."/>
            <person name="Gebauer A.M."/>
            <person name="Liers C."/>
            <person name="Hofrichter M."/>
            <person name="Kellner H."/>
        </authorList>
    </citation>
    <scope>NUCLEOTIDE SEQUENCE [LARGE SCALE GENOMIC DNA]</scope>
    <source>
        <strain evidence="6 7">DSM 108379</strain>
    </source>
</reference>
<comment type="similarity">
    <text evidence="1 3">Belongs to the GMC oxidoreductase family.</text>
</comment>
<feature type="domain" description="Glucose-methanol-choline oxidoreductase N-terminal" evidence="4">
    <location>
        <begin position="84"/>
        <end position="107"/>
    </location>
</feature>
<feature type="binding site" evidence="2">
    <location>
        <begin position="544"/>
        <end position="545"/>
    </location>
    <ligand>
        <name>FAD</name>
        <dbReference type="ChEBI" id="CHEBI:57692"/>
    </ligand>
</feature>
<protein>
    <recommendedName>
        <fullName evidence="4 5">Glucose-methanol-choline oxidoreductase N-terminal domain-containing protein</fullName>
    </recommendedName>
</protein>
<comment type="caution">
    <text evidence="6">The sequence shown here is derived from an EMBL/GenBank/DDBJ whole genome shotgun (WGS) entry which is preliminary data.</text>
</comment>
<evidence type="ECO:0000256" key="3">
    <source>
        <dbReference type="RuleBase" id="RU003968"/>
    </source>
</evidence>
<feature type="binding site" evidence="2">
    <location>
        <begin position="16"/>
        <end position="17"/>
    </location>
    <ligand>
        <name>FAD</name>
        <dbReference type="ChEBI" id="CHEBI:57692"/>
    </ligand>
</feature>
<dbReference type="GO" id="GO:0050660">
    <property type="term" value="F:flavin adenine dinucleotide binding"/>
    <property type="evidence" value="ECO:0007669"/>
    <property type="project" value="InterPro"/>
</dbReference>
<comment type="cofactor">
    <cofactor evidence="2">
        <name>FAD</name>
        <dbReference type="ChEBI" id="CHEBI:57692"/>
    </cofactor>
</comment>
<dbReference type="PIRSF" id="PIRSF000137">
    <property type="entry name" value="Alcohol_oxidase"/>
    <property type="match status" value="1"/>
</dbReference>
<dbReference type="STRING" id="37992.A0A4Z0YLW6"/>
<dbReference type="PROSITE" id="PS00623">
    <property type="entry name" value="GMC_OXRED_1"/>
    <property type="match status" value="1"/>
</dbReference>
<keyword evidence="2 3" id="KW-0274">FAD</keyword>
<dbReference type="OrthoDB" id="269227at2759"/>
<dbReference type="InterPro" id="IPR036188">
    <property type="entry name" value="FAD/NAD-bd_sf"/>
</dbReference>
<dbReference type="PANTHER" id="PTHR11552">
    <property type="entry name" value="GLUCOSE-METHANOL-CHOLINE GMC OXIDOREDUCTASE"/>
    <property type="match status" value="1"/>
</dbReference>
<dbReference type="Pfam" id="PF05199">
    <property type="entry name" value="GMC_oxred_C"/>
    <property type="match status" value="1"/>
</dbReference>
<dbReference type="PANTHER" id="PTHR11552:SF210">
    <property type="entry name" value="GLUCOSE-METHANOL-CHOLINE OXIDOREDUCTASE N-TERMINAL DOMAIN-CONTAINING PROTEIN-RELATED"/>
    <property type="match status" value="1"/>
</dbReference>